<gene>
    <name evidence="2" type="ORF">KVP40.0170</name>
</gene>
<dbReference type="KEGG" id="vg:2545878"/>
<name>Q6WHY4_BPKVM</name>
<evidence type="ECO:0000313" key="3">
    <source>
        <dbReference type="Proteomes" id="UP000001785"/>
    </source>
</evidence>
<feature type="transmembrane region" description="Helical" evidence="1">
    <location>
        <begin position="31"/>
        <end position="51"/>
    </location>
</feature>
<evidence type="ECO:0000313" key="2">
    <source>
        <dbReference type="EMBL" id="AAQ64239.1"/>
    </source>
</evidence>
<organismHost>
    <name type="scientific">Vibrio parahaemolyticus</name>
    <dbReference type="NCBI Taxonomy" id="670"/>
</organismHost>
<reference evidence="2 3" key="1">
    <citation type="journal article" date="2003" name="J. Bacteriol.">
        <title>Complete genome sequence of the broad-host-range vibriophage KVP40: comparative genomics of a T4-related bacteriophage.</title>
        <authorList>
            <person name="Miller E."/>
            <person name="Heidelberg J."/>
            <person name="Eisen J."/>
            <person name="Nelson W."/>
            <person name="Durkin A."/>
            <person name="Ciecko A."/>
            <person name="Feldblyum T."/>
            <person name="White O."/>
            <person name="Paulsen I."/>
            <person name="Nierman W."/>
            <person name="Lee J."/>
            <person name="Szczypinski B."/>
            <person name="Fraser C."/>
        </authorList>
    </citation>
    <scope>NUCLEOTIDE SEQUENCE</scope>
    <source>
        <strain evidence="3">Isolate Vibrio parahaemolyticus/Japan/Matsuzaki /1991</strain>
    </source>
</reference>
<organism evidence="2 3">
    <name type="scientific">Vibrio phage KVP40 (isolate Vibrio parahaemolyticus/Japan/Matsuzaki/1991)</name>
    <name type="common">KVP40</name>
    <name type="synonym">Bacteriophage KVP40</name>
    <dbReference type="NCBI Taxonomy" id="75320"/>
    <lineage>
        <taxon>Viruses</taxon>
        <taxon>Duplodnaviria</taxon>
        <taxon>Heunggongvirae</taxon>
        <taxon>Uroviricota</taxon>
        <taxon>Caudoviricetes</taxon>
        <taxon>Pantevenvirales</taxon>
        <taxon>Straboviridae</taxon>
        <taxon>Schizotequatrovirus</taxon>
        <taxon>Schizotequatrovirus KVP40</taxon>
    </lineage>
</organism>
<dbReference type="EMBL" id="AY283928">
    <property type="protein sequence ID" value="AAQ64239.1"/>
    <property type="molecule type" value="Genomic_DNA"/>
</dbReference>
<keyword evidence="1" id="KW-0812">Transmembrane</keyword>
<keyword evidence="3" id="KW-1185">Reference proteome</keyword>
<feature type="transmembrane region" description="Helical" evidence="1">
    <location>
        <begin position="71"/>
        <end position="92"/>
    </location>
</feature>
<proteinExistence type="predicted"/>
<sequence>MRNVLKSNKKGLTDVSPFAYYTHIKSRKENIMFIVTMLGAVMFIILLLVLVNEMRPFMTEENKTMSLTFGVAISLINLFFITKYASLFQLLLEK</sequence>
<dbReference type="RefSeq" id="NP_899416.1">
    <property type="nucleotide sequence ID" value="NC_005083.2"/>
</dbReference>
<evidence type="ECO:0000256" key="1">
    <source>
        <dbReference type="SAM" id="Phobius"/>
    </source>
</evidence>
<keyword evidence="1" id="KW-1133">Transmembrane helix</keyword>
<keyword evidence="1" id="KW-0472">Membrane</keyword>
<protein>
    <submittedName>
        <fullName evidence="2">Uncharacterized protein</fullName>
    </submittedName>
</protein>
<accession>Q6WHY4</accession>
<dbReference type="Proteomes" id="UP000001785">
    <property type="component" value="Segment"/>
</dbReference>
<dbReference type="GeneID" id="2545878"/>